<dbReference type="PANTHER" id="PTHR42718">
    <property type="entry name" value="MAJOR FACILITATOR SUPERFAMILY MULTIDRUG TRANSPORTER MFSC"/>
    <property type="match status" value="1"/>
</dbReference>
<feature type="region of interest" description="Disordered" evidence="6">
    <location>
        <begin position="1"/>
        <end position="24"/>
    </location>
</feature>
<dbReference type="GO" id="GO:0016020">
    <property type="term" value="C:membrane"/>
    <property type="evidence" value="ECO:0007669"/>
    <property type="project" value="UniProtKB-SubCell"/>
</dbReference>
<dbReference type="GO" id="GO:0022857">
    <property type="term" value="F:transmembrane transporter activity"/>
    <property type="evidence" value="ECO:0007669"/>
    <property type="project" value="InterPro"/>
</dbReference>
<dbReference type="EMBL" id="JAIFTL010000219">
    <property type="protein sequence ID" value="KAG9321222.1"/>
    <property type="molecule type" value="Genomic_DNA"/>
</dbReference>
<feature type="transmembrane region" description="Helical" evidence="7">
    <location>
        <begin position="133"/>
        <end position="154"/>
    </location>
</feature>
<feature type="compositionally biased region" description="Polar residues" evidence="6">
    <location>
        <begin position="1"/>
        <end position="10"/>
    </location>
</feature>
<evidence type="ECO:0000259" key="8">
    <source>
        <dbReference type="PROSITE" id="PS50850"/>
    </source>
</evidence>
<evidence type="ECO:0000256" key="5">
    <source>
        <dbReference type="ARBA" id="ARBA00023136"/>
    </source>
</evidence>
<dbReference type="InterPro" id="IPR036259">
    <property type="entry name" value="MFS_trans_sf"/>
</dbReference>
<feature type="transmembrane region" description="Helical" evidence="7">
    <location>
        <begin position="425"/>
        <end position="449"/>
    </location>
</feature>
<keyword evidence="2" id="KW-0813">Transport</keyword>
<sequence length="552" mass="59978">MAQASLSTSLGPDEAVESDTSRTHNVKQQPWYRRLHQSKGLLLFVVSMAQLLDAINISSVNIALPSIRKEVHYEQNQLQWVISAYALTYAGFLLVGGRMGDLFGHRRIFLAGTLWFAIWSLVSGFARDPIFMSIARAIQGVGAGLTIPSALAILTTTFPLGPERTFALSMFGGAGIFGQTLGVLLGGVFDATIGWPWIFYITAIISASISLMGFFVITKTNDKAKTAQTRIDYPGVFLFMIGIVMVVYYLTESVSSGWASAKTLAPFLVGIVLLAIFVVWEWRIDYSIMPFHIWRSRRFYSSVVVIACLAGVYNTMIFFSSLTFQRVLHYSPIITACCYIVHGLGLAVGLYSATRLFPYIRTKIITLIGWALIAASSVLFAQIVPGSTYWQWAFPALILNCIGLAPTWISCQVNATADAANEDQGVVGAVFSVALQIGGPIGLAISTIIQQSFERPSEGVEGEMAGYRAAFYTFGVFSGVGFILSLLLASNQDPPEFSGLAEEEREGLEAIEGGDIAQSHGKEEVGDSVMNSSILSVSTIVIEDDKAMPRSS</sequence>
<evidence type="ECO:0000313" key="10">
    <source>
        <dbReference type="Proteomes" id="UP000717515"/>
    </source>
</evidence>
<evidence type="ECO:0000256" key="1">
    <source>
        <dbReference type="ARBA" id="ARBA00004141"/>
    </source>
</evidence>
<dbReference type="Proteomes" id="UP000717515">
    <property type="component" value="Unassembled WGS sequence"/>
</dbReference>
<dbReference type="Gene3D" id="1.20.1250.20">
    <property type="entry name" value="MFS general substrate transporter like domains"/>
    <property type="match status" value="1"/>
</dbReference>
<feature type="transmembrane region" description="Helical" evidence="7">
    <location>
        <begin position="78"/>
        <end position="96"/>
    </location>
</feature>
<dbReference type="PROSITE" id="PS50850">
    <property type="entry name" value="MFS"/>
    <property type="match status" value="1"/>
</dbReference>
<comment type="subcellular location">
    <subcellularLocation>
        <location evidence="1">Membrane</location>
        <topology evidence="1">Multi-pass membrane protein</topology>
    </subcellularLocation>
</comment>
<keyword evidence="3 7" id="KW-0812">Transmembrane</keyword>
<evidence type="ECO:0000256" key="6">
    <source>
        <dbReference type="SAM" id="MobiDB-lite"/>
    </source>
</evidence>
<feature type="transmembrane region" description="Helical" evidence="7">
    <location>
        <begin position="469"/>
        <end position="489"/>
    </location>
</feature>
<keyword evidence="5 7" id="KW-0472">Membrane</keyword>
<dbReference type="InterPro" id="IPR011701">
    <property type="entry name" value="MFS"/>
</dbReference>
<accession>A0A9P8A2P9</accession>
<dbReference type="InterPro" id="IPR020846">
    <property type="entry name" value="MFS_dom"/>
</dbReference>
<evidence type="ECO:0000256" key="3">
    <source>
        <dbReference type="ARBA" id="ARBA00022692"/>
    </source>
</evidence>
<feature type="transmembrane region" description="Helical" evidence="7">
    <location>
        <begin position="108"/>
        <end position="127"/>
    </location>
</feature>
<gene>
    <name evidence="9" type="ORF">KVV02_008142</name>
</gene>
<feature type="transmembrane region" description="Helical" evidence="7">
    <location>
        <begin position="263"/>
        <end position="282"/>
    </location>
</feature>
<protein>
    <recommendedName>
        <fullName evidence="8">Major facilitator superfamily (MFS) profile domain-containing protein</fullName>
    </recommendedName>
</protein>
<feature type="domain" description="Major facilitator superfamily (MFS) profile" evidence="8">
    <location>
        <begin position="42"/>
        <end position="493"/>
    </location>
</feature>
<dbReference type="AlphaFoldDB" id="A0A9P8A2P9"/>
<feature type="transmembrane region" description="Helical" evidence="7">
    <location>
        <begin position="364"/>
        <end position="383"/>
    </location>
</feature>
<keyword evidence="4 7" id="KW-1133">Transmembrane helix</keyword>
<feature type="transmembrane region" description="Helical" evidence="7">
    <location>
        <begin position="197"/>
        <end position="218"/>
    </location>
</feature>
<dbReference type="Gene3D" id="1.20.1720.10">
    <property type="entry name" value="Multidrug resistance protein D"/>
    <property type="match status" value="1"/>
</dbReference>
<feature type="transmembrane region" description="Helical" evidence="7">
    <location>
        <begin position="330"/>
        <end position="352"/>
    </location>
</feature>
<reference evidence="9" key="1">
    <citation type="submission" date="2021-07" db="EMBL/GenBank/DDBJ databases">
        <title>Draft genome of Mortierella alpina, strain LL118, isolated from an aspen leaf litter sample.</title>
        <authorList>
            <person name="Yang S."/>
            <person name="Vinatzer B.A."/>
        </authorList>
    </citation>
    <scope>NUCLEOTIDE SEQUENCE</scope>
    <source>
        <strain evidence="9">LL118</strain>
    </source>
</reference>
<proteinExistence type="predicted"/>
<dbReference type="SUPFAM" id="SSF103473">
    <property type="entry name" value="MFS general substrate transporter"/>
    <property type="match status" value="1"/>
</dbReference>
<name>A0A9P8A2P9_MORAP</name>
<feature type="transmembrane region" description="Helical" evidence="7">
    <location>
        <begin position="303"/>
        <end position="324"/>
    </location>
</feature>
<comment type="caution">
    <text evidence="9">The sequence shown here is derived from an EMBL/GenBank/DDBJ whole genome shotgun (WGS) entry which is preliminary data.</text>
</comment>
<feature type="transmembrane region" description="Helical" evidence="7">
    <location>
        <begin position="166"/>
        <end position="185"/>
    </location>
</feature>
<feature type="transmembrane region" description="Helical" evidence="7">
    <location>
        <begin position="389"/>
        <end position="413"/>
    </location>
</feature>
<evidence type="ECO:0000256" key="4">
    <source>
        <dbReference type="ARBA" id="ARBA00022989"/>
    </source>
</evidence>
<evidence type="ECO:0000256" key="7">
    <source>
        <dbReference type="SAM" id="Phobius"/>
    </source>
</evidence>
<organism evidence="9 10">
    <name type="scientific">Mortierella alpina</name>
    <name type="common">Oleaginous fungus</name>
    <name type="synonym">Mortierella renispora</name>
    <dbReference type="NCBI Taxonomy" id="64518"/>
    <lineage>
        <taxon>Eukaryota</taxon>
        <taxon>Fungi</taxon>
        <taxon>Fungi incertae sedis</taxon>
        <taxon>Mucoromycota</taxon>
        <taxon>Mortierellomycotina</taxon>
        <taxon>Mortierellomycetes</taxon>
        <taxon>Mortierellales</taxon>
        <taxon>Mortierellaceae</taxon>
        <taxon>Mortierella</taxon>
    </lineage>
</organism>
<evidence type="ECO:0000313" key="9">
    <source>
        <dbReference type="EMBL" id="KAG9321222.1"/>
    </source>
</evidence>
<feature type="transmembrane region" description="Helical" evidence="7">
    <location>
        <begin position="230"/>
        <end position="251"/>
    </location>
</feature>
<dbReference type="Pfam" id="PF07690">
    <property type="entry name" value="MFS_1"/>
    <property type="match status" value="1"/>
</dbReference>
<feature type="transmembrane region" description="Helical" evidence="7">
    <location>
        <begin position="40"/>
        <end position="58"/>
    </location>
</feature>
<evidence type="ECO:0000256" key="2">
    <source>
        <dbReference type="ARBA" id="ARBA00022448"/>
    </source>
</evidence>
<dbReference type="PANTHER" id="PTHR42718:SF9">
    <property type="entry name" value="MAJOR FACILITATOR SUPERFAMILY MULTIDRUG TRANSPORTER MFSC"/>
    <property type="match status" value="1"/>
</dbReference>